<dbReference type="InterPro" id="IPR000417">
    <property type="entry name" value="Hyethyz_kinase"/>
</dbReference>
<dbReference type="EC" id="2.7.1.50" evidence="11"/>
<protein>
    <recommendedName>
        <fullName evidence="11">Hydroxyethylthiazole kinase</fullName>
        <ecNumber evidence="11">2.7.1.50</ecNumber>
    </recommendedName>
    <alternativeName>
        <fullName evidence="11">4-methyl-5-beta-hydroxyethylthiazole kinase</fullName>
        <shortName evidence="11">TH kinase</shortName>
        <shortName evidence="11">Thz kinase</shortName>
    </alternativeName>
</protein>
<keyword evidence="13" id="KW-1185">Reference proteome</keyword>
<proteinExistence type="inferred from homology"/>
<reference evidence="13" key="1">
    <citation type="submission" date="2017-04" db="EMBL/GenBank/DDBJ databases">
        <title>Function of individual gut microbiota members based on whole genome sequencing of pure cultures obtained from chicken caecum.</title>
        <authorList>
            <person name="Medvecky M."/>
            <person name="Cejkova D."/>
            <person name="Polansky O."/>
            <person name="Karasova D."/>
            <person name="Kubasova T."/>
            <person name="Cizek A."/>
            <person name="Rychlik I."/>
        </authorList>
    </citation>
    <scope>NUCLEOTIDE SEQUENCE [LARGE SCALE GENOMIC DNA]</scope>
    <source>
        <strain evidence="13">An70</strain>
    </source>
</reference>
<evidence type="ECO:0000256" key="6">
    <source>
        <dbReference type="ARBA" id="ARBA00022741"/>
    </source>
</evidence>
<comment type="cofactor">
    <cofactor evidence="2 11">
        <name>Mg(2+)</name>
        <dbReference type="ChEBI" id="CHEBI:18420"/>
    </cofactor>
</comment>
<dbReference type="AlphaFoldDB" id="A0A1Y3UAK0"/>
<keyword evidence="6 11" id="KW-0547">Nucleotide-binding</keyword>
<dbReference type="PIRSF" id="PIRSF000513">
    <property type="entry name" value="Thz_kinase"/>
    <property type="match status" value="1"/>
</dbReference>
<dbReference type="HAMAP" id="MF_00228">
    <property type="entry name" value="Thz_kinase"/>
    <property type="match status" value="1"/>
</dbReference>
<dbReference type="InterPro" id="IPR029056">
    <property type="entry name" value="Ribokinase-like"/>
</dbReference>
<name>A0A1Y3UAK0_9ACTN</name>
<evidence type="ECO:0000256" key="1">
    <source>
        <dbReference type="ARBA" id="ARBA00001771"/>
    </source>
</evidence>
<dbReference type="Pfam" id="PF02110">
    <property type="entry name" value="HK"/>
    <property type="match status" value="1"/>
</dbReference>
<evidence type="ECO:0000256" key="3">
    <source>
        <dbReference type="ARBA" id="ARBA00004868"/>
    </source>
</evidence>
<dbReference type="PRINTS" id="PR01099">
    <property type="entry name" value="HYETHTZKNASE"/>
</dbReference>
<dbReference type="GO" id="GO:0004417">
    <property type="term" value="F:hydroxyethylthiazole kinase activity"/>
    <property type="evidence" value="ECO:0007669"/>
    <property type="project" value="UniProtKB-UniRule"/>
</dbReference>
<dbReference type="UniPathway" id="UPA00060">
    <property type="reaction ID" value="UER00139"/>
</dbReference>
<evidence type="ECO:0000313" key="12">
    <source>
        <dbReference type="EMBL" id="OUN43399.1"/>
    </source>
</evidence>
<keyword evidence="8 11" id="KW-0067">ATP-binding</keyword>
<dbReference type="Gene3D" id="3.40.1190.20">
    <property type="match status" value="1"/>
</dbReference>
<comment type="function">
    <text evidence="11">Catalyzes the phosphorylation of the hydroxyl group of 4-methyl-5-beta-hydroxyethylthiazole (THZ).</text>
</comment>
<dbReference type="CDD" id="cd01170">
    <property type="entry name" value="THZ_kinase"/>
    <property type="match status" value="1"/>
</dbReference>
<dbReference type="SUPFAM" id="SSF53613">
    <property type="entry name" value="Ribokinase-like"/>
    <property type="match status" value="1"/>
</dbReference>
<dbReference type="GO" id="GO:0009229">
    <property type="term" value="P:thiamine diphosphate biosynthetic process"/>
    <property type="evidence" value="ECO:0007669"/>
    <property type="project" value="UniProtKB-UniRule"/>
</dbReference>
<comment type="pathway">
    <text evidence="3 11">Cofactor biosynthesis; thiamine diphosphate biosynthesis; 4-methyl-5-(2-phosphoethyl)-thiazole from 5-(2-hydroxyethyl)-4-methylthiazole: step 1/1.</text>
</comment>
<evidence type="ECO:0000256" key="9">
    <source>
        <dbReference type="ARBA" id="ARBA00022842"/>
    </source>
</evidence>
<feature type="binding site" evidence="11">
    <location>
        <position position="174"/>
    </location>
    <ligand>
        <name>ATP</name>
        <dbReference type="ChEBI" id="CHEBI:30616"/>
    </ligand>
</feature>
<sequence length="277" mass="28250">MDKNMLGTALENVRATTPLVHCITNYVTVNDCANALLACGGSPIMADDENDAPAITQICGGLVLNIGTLNARTVATMHKAGKIAGELGHTIVLDPVGAGASAMRTETAAALIDELPITVVRGNMSEIKALTGAAAATRGVDANPDDAVTDENLAEVAAIVRELAAKLGCVVAVTGAIDLVATADRALAVRNGRPIMGKITGTGCMLDTIIAAYVVANPEHALEATAAAIAGWGLAGEVAEGRLGELDGNASFRTYLIDAAYNMTADQLMNGAQVEEL</sequence>
<keyword evidence="9 11" id="KW-0460">Magnesium</keyword>
<evidence type="ECO:0000256" key="11">
    <source>
        <dbReference type="HAMAP-Rule" id="MF_00228"/>
    </source>
</evidence>
<dbReference type="GO" id="GO:0000287">
    <property type="term" value="F:magnesium ion binding"/>
    <property type="evidence" value="ECO:0007669"/>
    <property type="project" value="UniProtKB-UniRule"/>
</dbReference>
<evidence type="ECO:0000256" key="5">
    <source>
        <dbReference type="ARBA" id="ARBA00022723"/>
    </source>
</evidence>
<comment type="caution">
    <text evidence="12">The sequence shown here is derived from an EMBL/GenBank/DDBJ whole genome shotgun (WGS) entry which is preliminary data.</text>
</comment>
<feature type="binding site" evidence="11">
    <location>
        <position position="121"/>
    </location>
    <ligand>
        <name>ATP</name>
        <dbReference type="ChEBI" id="CHEBI:30616"/>
    </ligand>
</feature>
<dbReference type="RefSeq" id="WP_204206746.1">
    <property type="nucleotide sequence ID" value="NZ_NFHO01000004.1"/>
</dbReference>
<evidence type="ECO:0000256" key="7">
    <source>
        <dbReference type="ARBA" id="ARBA00022777"/>
    </source>
</evidence>
<evidence type="ECO:0000256" key="10">
    <source>
        <dbReference type="ARBA" id="ARBA00022977"/>
    </source>
</evidence>
<evidence type="ECO:0000313" key="13">
    <source>
        <dbReference type="Proteomes" id="UP000196560"/>
    </source>
</evidence>
<dbReference type="eggNOG" id="COG2145">
    <property type="taxonomic scope" value="Bacteria"/>
</dbReference>
<dbReference type="GO" id="GO:0009228">
    <property type="term" value="P:thiamine biosynthetic process"/>
    <property type="evidence" value="ECO:0007669"/>
    <property type="project" value="UniProtKB-KW"/>
</dbReference>
<organism evidence="12 13">
    <name type="scientific">Enorma massiliensis</name>
    <dbReference type="NCBI Taxonomy" id="1472761"/>
    <lineage>
        <taxon>Bacteria</taxon>
        <taxon>Bacillati</taxon>
        <taxon>Actinomycetota</taxon>
        <taxon>Coriobacteriia</taxon>
        <taxon>Coriobacteriales</taxon>
        <taxon>Coriobacteriaceae</taxon>
        <taxon>Enorma</taxon>
    </lineage>
</organism>
<keyword evidence="4 11" id="KW-0808">Transferase</keyword>
<keyword evidence="10 11" id="KW-0784">Thiamine biosynthesis</keyword>
<feature type="binding site" evidence="11">
    <location>
        <position position="45"/>
    </location>
    <ligand>
        <name>substrate</name>
    </ligand>
</feature>
<keyword evidence="5 11" id="KW-0479">Metal-binding</keyword>
<dbReference type="EMBL" id="NFHO01000004">
    <property type="protein sequence ID" value="OUN43399.1"/>
    <property type="molecule type" value="Genomic_DNA"/>
</dbReference>
<gene>
    <name evidence="11" type="primary">thiM</name>
    <name evidence="12" type="ORF">B5G21_04490</name>
</gene>
<feature type="binding site" evidence="11">
    <location>
        <position position="201"/>
    </location>
    <ligand>
        <name>substrate</name>
    </ligand>
</feature>
<comment type="catalytic activity">
    <reaction evidence="1 11">
        <text>5-(2-hydroxyethyl)-4-methylthiazole + ATP = 4-methyl-5-(2-phosphooxyethyl)-thiazole + ADP + H(+)</text>
        <dbReference type="Rhea" id="RHEA:24212"/>
        <dbReference type="ChEBI" id="CHEBI:15378"/>
        <dbReference type="ChEBI" id="CHEBI:17957"/>
        <dbReference type="ChEBI" id="CHEBI:30616"/>
        <dbReference type="ChEBI" id="CHEBI:58296"/>
        <dbReference type="ChEBI" id="CHEBI:456216"/>
        <dbReference type="EC" id="2.7.1.50"/>
    </reaction>
</comment>
<dbReference type="Proteomes" id="UP000196560">
    <property type="component" value="Unassembled WGS sequence"/>
</dbReference>
<comment type="similarity">
    <text evidence="11">Belongs to the Thz kinase family.</text>
</comment>
<keyword evidence="7 11" id="KW-0418">Kinase</keyword>
<dbReference type="GO" id="GO:0005524">
    <property type="term" value="F:ATP binding"/>
    <property type="evidence" value="ECO:0007669"/>
    <property type="project" value="UniProtKB-UniRule"/>
</dbReference>
<evidence type="ECO:0000256" key="2">
    <source>
        <dbReference type="ARBA" id="ARBA00001946"/>
    </source>
</evidence>
<evidence type="ECO:0000256" key="4">
    <source>
        <dbReference type="ARBA" id="ARBA00022679"/>
    </source>
</evidence>
<dbReference type="NCBIfam" id="NF006830">
    <property type="entry name" value="PRK09355.1"/>
    <property type="match status" value="1"/>
</dbReference>
<dbReference type="STRING" id="1118060.GCA_000311845_00689"/>
<evidence type="ECO:0000256" key="8">
    <source>
        <dbReference type="ARBA" id="ARBA00022840"/>
    </source>
</evidence>
<accession>A0A1Y3UAK0</accession>